<dbReference type="InterPro" id="IPR036514">
    <property type="entry name" value="SGNH_hydro_sf"/>
</dbReference>
<dbReference type="AlphaFoldDB" id="W7XXK5"/>
<gene>
    <name evidence="1" type="ORF">JCM21142_41845</name>
</gene>
<evidence type="ECO:0000313" key="2">
    <source>
        <dbReference type="Proteomes" id="UP000019402"/>
    </source>
</evidence>
<organism evidence="1 2">
    <name type="scientific">Saccharicrinis fermentans DSM 9555 = JCM 21142</name>
    <dbReference type="NCBI Taxonomy" id="869213"/>
    <lineage>
        <taxon>Bacteria</taxon>
        <taxon>Pseudomonadati</taxon>
        <taxon>Bacteroidota</taxon>
        <taxon>Bacteroidia</taxon>
        <taxon>Marinilabiliales</taxon>
        <taxon>Marinilabiliaceae</taxon>
        <taxon>Saccharicrinis</taxon>
    </lineage>
</organism>
<dbReference type="SUPFAM" id="SSF52266">
    <property type="entry name" value="SGNH hydrolase"/>
    <property type="match status" value="2"/>
</dbReference>
<name>W7XXK5_9BACT</name>
<dbReference type="Gene3D" id="3.40.50.1110">
    <property type="entry name" value="SGNH hydrolase"/>
    <property type="match status" value="2"/>
</dbReference>
<proteinExistence type="predicted"/>
<reference evidence="1 2" key="1">
    <citation type="journal article" date="2014" name="Genome Announc.">
        <title>Draft Genome Sequence of Cytophaga fermentans JCM 21142T, a Facultative Anaerobe Isolated from Marine Mud.</title>
        <authorList>
            <person name="Starns D."/>
            <person name="Oshima K."/>
            <person name="Suda W."/>
            <person name="Iino T."/>
            <person name="Yuki M."/>
            <person name="Inoue J."/>
            <person name="Kitamura K."/>
            <person name="Iida T."/>
            <person name="Darby A."/>
            <person name="Hattori M."/>
            <person name="Ohkuma M."/>
        </authorList>
    </citation>
    <scope>NUCLEOTIDE SEQUENCE [LARGE SCALE GENOMIC DNA]</scope>
    <source>
        <strain evidence="1 2">JCM 21142</strain>
    </source>
</reference>
<evidence type="ECO:0000313" key="1">
    <source>
        <dbReference type="EMBL" id="GAF03180.1"/>
    </source>
</evidence>
<dbReference type="Proteomes" id="UP000019402">
    <property type="component" value="Unassembled WGS sequence"/>
</dbReference>
<dbReference type="OrthoDB" id="9805821at2"/>
<dbReference type="eggNOG" id="COG2755">
    <property type="taxonomic scope" value="Bacteria"/>
</dbReference>
<dbReference type="RefSeq" id="WP_052522185.1">
    <property type="nucleotide sequence ID" value="NZ_BAMD01000019.1"/>
</dbReference>
<dbReference type="STRING" id="869213.GCA_000517085_01436"/>
<protein>
    <submittedName>
        <fullName evidence="1">Uncharacterized protein</fullName>
    </submittedName>
</protein>
<comment type="caution">
    <text evidence="1">The sequence shown here is derived from an EMBL/GenBank/DDBJ whole genome shotgun (WGS) entry which is preliminary data.</text>
</comment>
<accession>W7XXK5</accession>
<keyword evidence="2" id="KW-1185">Reference proteome</keyword>
<sequence>MGARGQESSFPNIMATQLAMVGNGGFQQPTIEGGGSVSGSGTGYYSLQVVDGNLSPVPGEGDMDIFSDRLYNASEPTHNLGVPGAKSSHLLADGYANLNPFFARFASSESTSVLTDALAQNPTFVSLWIGGNDVLSYALEGGEVDEITSATHFDFYMGVIAESLFAESTKGVIANIPHIEALPYFNTIAYDALVLDQATADALNSAYAQYNAGALAFGLPKIEFVEGANALVIEDEDYAHPAKIRQITAEEKVLLPALSSIRNKEVGWGSASPIPANYILDAEEVSDISEAIDAFNITIKNISEQYDLAFVDLEALMERAISSGILLDGNIYTSTFVSGGIFSLDGIHPTARGAAIISNTFVEAINLKYGAQIPKVNINDYSTVVYP</sequence>
<dbReference type="EMBL" id="BAMD01000019">
    <property type="protein sequence ID" value="GAF03180.1"/>
    <property type="molecule type" value="Genomic_DNA"/>
</dbReference>
<dbReference type="GO" id="GO:0016788">
    <property type="term" value="F:hydrolase activity, acting on ester bonds"/>
    <property type="evidence" value="ECO:0007669"/>
    <property type="project" value="UniProtKB-ARBA"/>
</dbReference>